<evidence type="ECO:0000313" key="2">
    <source>
        <dbReference type="Proteomes" id="UP000198558"/>
    </source>
</evidence>
<keyword evidence="2" id="KW-1185">Reference proteome</keyword>
<reference evidence="2" key="1">
    <citation type="submission" date="2016-10" db="EMBL/GenBank/DDBJ databases">
        <authorList>
            <person name="Varghese N."/>
            <person name="Submissions S."/>
        </authorList>
    </citation>
    <scope>NUCLEOTIDE SEQUENCE [LARGE SCALE GENOMIC DNA]</scope>
    <source>
        <strain evidence="2">DSM 1551</strain>
    </source>
</reference>
<gene>
    <name evidence="1" type="ORF">SAMN04489758_101192</name>
</gene>
<dbReference type="Proteomes" id="UP000198558">
    <property type="component" value="Unassembled WGS sequence"/>
</dbReference>
<dbReference type="OrthoDB" id="2667318at2"/>
<sequence length="144" mass="17095">MNLEERINRAEEVKNKYCEIIKKLPILEGSEKQILWANDIRKTYVELVNEFVAYKFDKKRLTPIIVNLVVINYMLENIKEARFYINNRVLLKCGYEAMAERFALNKIKRPSDFDSSIDYLVSLVRDGMDIDNIIKMLNEKIKEK</sequence>
<dbReference type="RefSeq" id="WP_092351556.1">
    <property type="nucleotide sequence ID" value="NZ_FOIN01000001.1"/>
</dbReference>
<proteinExistence type="predicted"/>
<protein>
    <submittedName>
        <fullName evidence="1">Uncharacterized protein</fullName>
    </submittedName>
</protein>
<evidence type="ECO:0000313" key="1">
    <source>
        <dbReference type="EMBL" id="SET08307.1"/>
    </source>
</evidence>
<dbReference type="GeneID" id="78287234"/>
<accession>A0A1I0BMW7</accession>
<dbReference type="EMBL" id="FOIN01000001">
    <property type="protein sequence ID" value="SET08307.1"/>
    <property type="molecule type" value="Genomic_DNA"/>
</dbReference>
<dbReference type="AlphaFoldDB" id="A0A1I0BMW7"/>
<name>A0A1I0BMW7_9FIRM</name>
<organism evidence="1 2">
    <name type="scientific">Thomasclavelia cocleata</name>
    <dbReference type="NCBI Taxonomy" id="69824"/>
    <lineage>
        <taxon>Bacteria</taxon>
        <taxon>Bacillati</taxon>
        <taxon>Bacillota</taxon>
        <taxon>Erysipelotrichia</taxon>
        <taxon>Erysipelotrichales</taxon>
        <taxon>Coprobacillaceae</taxon>
        <taxon>Thomasclavelia</taxon>
    </lineage>
</organism>